<evidence type="ECO:0008006" key="3">
    <source>
        <dbReference type="Google" id="ProtNLM"/>
    </source>
</evidence>
<evidence type="ECO:0000313" key="2">
    <source>
        <dbReference type="Proteomes" id="UP001231859"/>
    </source>
</evidence>
<gene>
    <name evidence="1" type="ORF">QG404_00930</name>
</gene>
<dbReference type="EMBL" id="CP123758">
    <property type="protein sequence ID" value="WGO82330.1"/>
    <property type="molecule type" value="Genomic_DNA"/>
</dbReference>
<dbReference type="RefSeq" id="WP_280937055.1">
    <property type="nucleotide sequence ID" value="NZ_CP123758.1"/>
</dbReference>
<protein>
    <recommendedName>
        <fullName evidence="3">Phage protein</fullName>
    </recommendedName>
</protein>
<keyword evidence="2" id="KW-1185">Reference proteome</keyword>
<evidence type="ECO:0000313" key="1">
    <source>
        <dbReference type="EMBL" id="WGO82330.1"/>
    </source>
</evidence>
<proteinExistence type="predicted"/>
<accession>A0ABY8NYK3</accession>
<name>A0ABY8NYK3_9GAMM</name>
<keyword evidence="1" id="KW-0614">Plasmid</keyword>
<organism evidence="1 2">
    <name type="scientific">Arsenophonus apicola</name>
    <dbReference type="NCBI Taxonomy" id="2879119"/>
    <lineage>
        <taxon>Bacteria</taxon>
        <taxon>Pseudomonadati</taxon>
        <taxon>Pseudomonadota</taxon>
        <taxon>Gammaproteobacteria</taxon>
        <taxon>Enterobacterales</taxon>
        <taxon>Morganellaceae</taxon>
        <taxon>Arsenophonus</taxon>
    </lineage>
</organism>
<sequence>MRYTYTTSIVMSSKELADWMFVEYLKELSKEYCGGVWVALWNGDMYLGQFLFNTDVCIPEPIPQVWTEFMEEVK</sequence>
<dbReference type="Proteomes" id="UP001231859">
    <property type="component" value="Plasmid paApi_AU2"/>
</dbReference>
<geneLocation type="plasmid" evidence="1 2">
    <name>paApi_AU2</name>
</geneLocation>
<reference evidence="1 2" key="1">
    <citation type="submission" date="2023-04" db="EMBL/GenBank/DDBJ databases">
        <title>Genome dynamics across the evolutionary transition to endosymbiosis.</title>
        <authorList>
            <person name="Siozios S."/>
            <person name="Nadal-Jimenez P."/>
            <person name="Azagi T."/>
            <person name="Sprong H."/>
            <person name="Frost C.L."/>
            <person name="Parratt S.R."/>
            <person name="Taylor G."/>
            <person name="Brettell L."/>
            <person name="Lew K.C."/>
            <person name="Croft L."/>
            <person name="King K.C."/>
            <person name="Brockhurst M.A."/>
            <person name="Hypsa V."/>
            <person name="Novakova E."/>
            <person name="Darby A.C."/>
            <person name="Hurst G.D.D."/>
        </authorList>
    </citation>
    <scope>NUCLEOTIDE SEQUENCE [LARGE SCALE GENOMIC DNA]</scope>
    <source>
        <strain evidence="2">aApi_AU</strain>
        <plasmid evidence="1 2">paApi_AU2</plasmid>
    </source>
</reference>